<feature type="non-terminal residue" evidence="3">
    <location>
        <position position="1"/>
    </location>
</feature>
<accession>A0AAV1Q6V0</accession>
<evidence type="ECO:0000256" key="1">
    <source>
        <dbReference type="SAM" id="MobiDB-lite"/>
    </source>
</evidence>
<dbReference type="Gene3D" id="1.10.533.10">
    <property type="entry name" value="Death Domain, Fas"/>
    <property type="match status" value="1"/>
</dbReference>
<dbReference type="Pfam" id="PF02760">
    <property type="entry name" value="HIN"/>
    <property type="match status" value="1"/>
</dbReference>
<evidence type="ECO:0000259" key="2">
    <source>
        <dbReference type="PROSITE" id="PS50209"/>
    </source>
</evidence>
<gene>
    <name evidence="3" type="ORF">FSCOSCO3_A016470</name>
</gene>
<name>A0AAV1Q6V0_SCOSC</name>
<organism evidence="3 4">
    <name type="scientific">Scomber scombrus</name>
    <name type="common">Atlantic mackerel</name>
    <name type="synonym">Scomber vernalis</name>
    <dbReference type="NCBI Taxonomy" id="13677"/>
    <lineage>
        <taxon>Eukaryota</taxon>
        <taxon>Metazoa</taxon>
        <taxon>Chordata</taxon>
        <taxon>Craniata</taxon>
        <taxon>Vertebrata</taxon>
        <taxon>Euteleostomi</taxon>
        <taxon>Actinopterygii</taxon>
        <taxon>Neopterygii</taxon>
        <taxon>Teleostei</taxon>
        <taxon>Neoteleostei</taxon>
        <taxon>Acanthomorphata</taxon>
        <taxon>Pelagiaria</taxon>
        <taxon>Scombriformes</taxon>
        <taxon>Scombridae</taxon>
        <taxon>Scomber</taxon>
    </lineage>
</organism>
<dbReference type="SMART" id="SM00114">
    <property type="entry name" value="CARD"/>
    <property type="match status" value="1"/>
</dbReference>
<protein>
    <submittedName>
        <fullName evidence="3">Uncharacterized protein LOC121910103</fullName>
    </submittedName>
</protein>
<comment type="caution">
    <text evidence="3">The sequence shown here is derived from an EMBL/GenBank/DDBJ whole genome shotgun (WGS) entry which is preliminary data.</text>
</comment>
<dbReference type="Proteomes" id="UP001314229">
    <property type="component" value="Unassembled WGS sequence"/>
</dbReference>
<feature type="region of interest" description="Disordered" evidence="1">
    <location>
        <begin position="1"/>
        <end position="58"/>
    </location>
</feature>
<sequence>KKRKQESDQNSADKEPETEAKFKKNKVESDSSDEEQNVAAGPRRENLQRNLPAGGSVSAEATMRSIRAEFIDRVSKSNLDQLLDKLLQCGVINDGEMESIKTGSRADKARDLIDTVRGKGNEPSSHFIAVLCELDPNLSRLLNLTESKRNKVVSDSDSSDEEQIVAAGFKKNKVVSDSDSSDEKENVAAGEKDSAMGECISLGLCSDSSRRSCLHLYCSEIPLSPFCVQRKTIKDVLSEPNSRDLGEKVVIGKVVQKSALRTYQTKDKKKRFFFYLGISDETACIQVMVYGKDRYEEFQKHSCYTFRDVIMEKSIMKVTKVSIVSKTKPIDVPEELEMEAEMLIYPQKPVCCIAKAKTYADRTAVSVEGTVTEIGPVEPVTLKKQRRKKDMKEKQEFHLKDDTGSIRITLWGKDVVQIRGISNGDFVRVTNVKTNHYYETVSLNSTDFTRICKMQSAAIQNVTAEIIGIISASLMETQLEASFNNRVEKLVVASKLLAKVFEVRLEGDLKDRLIEKIPFTANVEIQGSKINKITAIKEM</sequence>
<dbReference type="AlphaFoldDB" id="A0AAV1Q6V0"/>
<dbReference type="InterPro" id="IPR012340">
    <property type="entry name" value="NA-bd_OB-fold"/>
</dbReference>
<evidence type="ECO:0000313" key="4">
    <source>
        <dbReference type="Proteomes" id="UP001314229"/>
    </source>
</evidence>
<evidence type="ECO:0000313" key="3">
    <source>
        <dbReference type="EMBL" id="CAK6979179.1"/>
    </source>
</evidence>
<dbReference type="Gene3D" id="2.40.50.140">
    <property type="entry name" value="Nucleic acid-binding proteins"/>
    <property type="match status" value="2"/>
</dbReference>
<dbReference type="InterPro" id="IPR004021">
    <property type="entry name" value="HIN200/IF120x"/>
</dbReference>
<dbReference type="SUPFAM" id="SSF50249">
    <property type="entry name" value="Nucleic acid-binding proteins"/>
    <property type="match status" value="2"/>
</dbReference>
<dbReference type="Pfam" id="PF00619">
    <property type="entry name" value="CARD"/>
    <property type="match status" value="1"/>
</dbReference>
<dbReference type="InterPro" id="IPR001315">
    <property type="entry name" value="CARD"/>
</dbReference>
<reference evidence="3 4" key="1">
    <citation type="submission" date="2024-01" db="EMBL/GenBank/DDBJ databases">
        <authorList>
            <person name="Alioto T."/>
            <person name="Alioto T."/>
            <person name="Gomez Garrido J."/>
        </authorList>
    </citation>
    <scope>NUCLEOTIDE SEQUENCE [LARGE SCALE GENOMIC DNA]</scope>
</reference>
<dbReference type="CDD" id="cd04491">
    <property type="entry name" value="SoSSB_OBF"/>
    <property type="match status" value="1"/>
</dbReference>
<proteinExistence type="predicted"/>
<feature type="domain" description="CARD" evidence="2">
    <location>
        <begin position="63"/>
        <end position="146"/>
    </location>
</feature>
<dbReference type="PROSITE" id="PS50209">
    <property type="entry name" value="CARD"/>
    <property type="match status" value="1"/>
</dbReference>
<feature type="compositionally biased region" description="Basic and acidic residues" evidence="1">
    <location>
        <begin position="1"/>
        <end position="29"/>
    </location>
</feature>
<dbReference type="InterPro" id="IPR011029">
    <property type="entry name" value="DEATH-like_dom_sf"/>
</dbReference>
<dbReference type="GO" id="GO:0042981">
    <property type="term" value="P:regulation of apoptotic process"/>
    <property type="evidence" value="ECO:0007669"/>
    <property type="project" value="InterPro"/>
</dbReference>
<dbReference type="EMBL" id="CAWUFR010000555">
    <property type="protein sequence ID" value="CAK6979179.1"/>
    <property type="molecule type" value="Genomic_DNA"/>
</dbReference>
<keyword evidence="4" id="KW-1185">Reference proteome</keyword>
<dbReference type="SUPFAM" id="SSF47986">
    <property type="entry name" value="DEATH domain"/>
    <property type="match status" value="1"/>
</dbReference>